<reference evidence="5 6" key="1">
    <citation type="submission" date="2018-11" db="EMBL/GenBank/DDBJ databases">
        <title>Complete genome sequence of Nocardioides baekrokdamisoli strain KCTC 39748.</title>
        <authorList>
            <person name="Kang S.W."/>
            <person name="Lee K.C."/>
            <person name="Kim K.K."/>
            <person name="Kim J.S."/>
            <person name="Kim D.S."/>
            <person name="Ko S.H."/>
            <person name="Yang S.H."/>
            <person name="Shin Y.K."/>
            <person name="Lee J.S."/>
        </authorList>
    </citation>
    <scope>NUCLEOTIDE SEQUENCE [LARGE SCALE GENOMIC DNA]</scope>
    <source>
        <strain evidence="5 6">KCTC 39748</strain>
    </source>
</reference>
<dbReference type="GO" id="GO:0005694">
    <property type="term" value="C:chromosome"/>
    <property type="evidence" value="ECO:0007669"/>
    <property type="project" value="TreeGrafter"/>
</dbReference>
<dbReference type="InterPro" id="IPR041468">
    <property type="entry name" value="HTH_ParB/Spo0J"/>
</dbReference>
<evidence type="ECO:0000256" key="2">
    <source>
        <dbReference type="ARBA" id="ARBA00022829"/>
    </source>
</evidence>
<dbReference type="NCBIfam" id="TIGR00180">
    <property type="entry name" value="parB_part"/>
    <property type="match status" value="1"/>
</dbReference>
<dbReference type="AlphaFoldDB" id="A0A3G9IH11"/>
<comment type="similarity">
    <text evidence="1">Belongs to the ParB family.</text>
</comment>
<dbReference type="Pfam" id="PF02195">
    <property type="entry name" value="ParB_N"/>
    <property type="match status" value="1"/>
</dbReference>
<feature type="domain" description="ParB-like N-terminal" evidence="4">
    <location>
        <begin position="99"/>
        <end position="201"/>
    </location>
</feature>
<dbReference type="GO" id="GO:0003677">
    <property type="term" value="F:DNA binding"/>
    <property type="evidence" value="ECO:0007669"/>
    <property type="project" value="InterPro"/>
</dbReference>
<gene>
    <name evidence="5" type="ORF">Back2_17690</name>
</gene>
<dbReference type="PANTHER" id="PTHR33375">
    <property type="entry name" value="CHROMOSOME-PARTITIONING PROTEIN PARB-RELATED"/>
    <property type="match status" value="1"/>
</dbReference>
<dbReference type="Gene3D" id="1.10.10.2830">
    <property type="match status" value="1"/>
</dbReference>
<keyword evidence="6" id="KW-1185">Reference proteome</keyword>
<proteinExistence type="inferred from homology"/>
<dbReference type="InterPro" id="IPR036086">
    <property type="entry name" value="ParB/Sulfiredoxin_sf"/>
</dbReference>
<keyword evidence="2" id="KW-0159">Chromosome partition</keyword>
<dbReference type="InterPro" id="IPR004437">
    <property type="entry name" value="ParB/RepB/Spo0J"/>
</dbReference>
<organism evidence="5 6">
    <name type="scientific">Nocardioides baekrokdamisoli</name>
    <dbReference type="NCBI Taxonomy" id="1804624"/>
    <lineage>
        <taxon>Bacteria</taxon>
        <taxon>Bacillati</taxon>
        <taxon>Actinomycetota</taxon>
        <taxon>Actinomycetes</taxon>
        <taxon>Propionibacteriales</taxon>
        <taxon>Nocardioidaceae</taxon>
        <taxon>Nocardioides</taxon>
    </lineage>
</organism>
<sequence>MTTTATDTPKIIINTPPGTQAGILERVLNAPHPRIALPEIAHHFDMSLADLQTLLNYRGYPNPGAMRSSVTTLRSLASPSAPPDRVNAIIEANEQTTLVRVAVADLQPDPSNLREDVHGRSPDSNGTNRIDDIEQLADSIREVGLLQPIVVRRTGSGRLVVVAGHRRLAAIQRLRWTDVDVIVRPPMRPDDVIAAMLIENGQRRDLDPIEEARGIRRLKAEHHMTDIELARKIGRSQSYVSARLALLNLTPQEQEGIRSGELTLGGATNLGRLNAGKVRHGSKGNISIAHYGPTHELASRATARCKRLGHTHKLAGGVACGPCWESVIRADERDHLQELNAHRTDCVTCGEPIDQNHAAEL</sequence>
<name>A0A3G9IH11_9ACTN</name>
<dbReference type="SUPFAM" id="SSF110849">
    <property type="entry name" value="ParB/Sulfiredoxin"/>
    <property type="match status" value="1"/>
</dbReference>
<dbReference type="RefSeq" id="WP_125568672.1">
    <property type="nucleotide sequence ID" value="NZ_AP019307.1"/>
</dbReference>
<dbReference type="EMBL" id="AP019307">
    <property type="protein sequence ID" value="BBH17482.1"/>
    <property type="molecule type" value="Genomic_DNA"/>
</dbReference>
<dbReference type="Pfam" id="PF17762">
    <property type="entry name" value="HTH_ParB"/>
    <property type="match status" value="1"/>
</dbReference>
<dbReference type="InterPro" id="IPR050336">
    <property type="entry name" value="Chromosome_partition/occlusion"/>
</dbReference>
<dbReference type="Proteomes" id="UP000271573">
    <property type="component" value="Chromosome"/>
</dbReference>
<evidence type="ECO:0000259" key="4">
    <source>
        <dbReference type="SMART" id="SM00470"/>
    </source>
</evidence>
<dbReference type="KEGG" id="nbe:Back2_17690"/>
<dbReference type="PANTHER" id="PTHR33375:SF1">
    <property type="entry name" value="CHROMOSOME-PARTITIONING PROTEIN PARB-RELATED"/>
    <property type="match status" value="1"/>
</dbReference>
<dbReference type="Gene3D" id="3.90.1530.30">
    <property type="match status" value="1"/>
</dbReference>
<dbReference type="GO" id="GO:0045881">
    <property type="term" value="P:positive regulation of sporulation resulting in formation of a cellular spore"/>
    <property type="evidence" value="ECO:0007669"/>
    <property type="project" value="TreeGrafter"/>
</dbReference>
<dbReference type="InterPro" id="IPR003115">
    <property type="entry name" value="ParB_N"/>
</dbReference>
<dbReference type="SMART" id="SM00470">
    <property type="entry name" value="ParB"/>
    <property type="match status" value="1"/>
</dbReference>
<accession>A0A3G9IH11</accession>
<feature type="compositionally biased region" description="Basic and acidic residues" evidence="3">
    <location>
        <begin position="112"/>
        <end position="121"/>
    </location>
</feature>
<evidence type="ECO:0000313" key="5">
    <source>
        <dbReference type="EMBL" id="BBH17482.1"/>
    </source>
</evidence>
<protein>
    <recommendedName>
        <fullName evidence="4">ParB-like N-terminal domain-containing protein</fullName>
    </recommendedName>
</protein>
<dbReference type="OrthoDB" id="3176965at2"/>
<dbReference type="GO" id="GO:0007059">
    <property type="term" value="P:chromosome segregation"/>
    <property type="evidence" value="ECO:0007669"/>
    <property type="project" value="UniProtKB-KW"/>
</dbReference>
<evidence type="ECO:0000256" key="1">
    <source>
        <dbReference type="ARBA" id="ARBA00006295"/>
    </source>
</evidence>
<feature type="region of interest" description="Disordered" evidence="3">
    <location>
        <begin position="109"/>
        <end position="129"/>
    </location>
</feature>
<evidence type="ECO:0000313" key="6">
    <source>
        <dbReference type="Proteomes" id="UP000271573"/>
    </source>
</evidence>
<evidence type="ECO:0000256" key="3">
    <source>
        <dbReference type="SAM" id="MobiDB-lite"/>
    </source>
</evidence>